<comment type="similarity">
    <text evidence="6">Belongs to the YccS/YhfK family.</text>
</comment>
<feature type="compositionally biased region" description="Low complexity" evidence="7">
    <location>
        <begin position="1"/>
        <end position="17"/>
    </location>
</feature>
<feature type="compositionally biased region" description="Gly residues" evidence="7">
    <location>
        <begin position="71"/>
        <end position="82"/>
    </location>
</feature>
<evidence type="ECO:0000256" key="5">
    <source>
        <dbReference type="ARBA" id="ARBA00023136"/>
    </source>
</evidence>
<protein>
    <submittedName>
        <fullName evidence="9">FUSC family protein</fullName>
    </submittedName>
</protein>
<evidence type="ECO:0000256" key="2">
    <source>
        <dbReference type="ARBA" id="ARBA00022475"/>
    </source>
</evidence>
<accession>A0ABS2V0T8</accession>
<evidence type="ECO:0000256" key="3">
    <source>
        <dbReference type="ARBA" id="ARBA00022692"/>
    </source>
</evidence>
<feature type="compositionally biased region" description="Gly residues" evidence="7">
    <location>
        <begin position="18"/>
        <end position="28"/>
    </location>
</feature>
<dbReference type="PANTHER" id="PTHR30509">
    <property type="entry name" value="P-HYDROXYBENZOIC ACID EFFLUX PUMP SUBUNIT-RELATED"/>
    <property type="match status" value="1"/>
</dbReference>
<keyword evidence="10" id="KW-1185">Reference proteome</keyword>
<gene>
    <name evidence="9" type="ORF">JE024_32430</name>
</gene>
<comment type="subcellular location">
    <subcellularLocation>
        <location evidence="1">Cell membrane</location>
        <topology evidence="1">Multi-pass membrane protein</topology>
    </subcellularLocation>
</comment>
<dbReference type="EMBL" id="JAFEJA010000002">
    <property type="protein sequence ID" value="MBM9623309.1"/>
    <property type="molecule type" value="Genomic_DNA"/>
</dbReference>
<keyword evidence="4" id="KW-1133">Transmembrane helix</keyword>
<sequence length="462" mass="45295">MLRRSGASSWGSRDAAGADGGAGGGGEAGTSRRPGAPSSVTGGRGDGGTDGSREAGIRWRSSSWGSRGPAGSDGGAGGGGEAGMLRRSGAPSSVTGGRGDGGTDGSREAGIRWRSSSWGTRGAAGADGGAGGGPEAGTSRRPGAPSSVTGGRGDGGTDGSRDRAPSPGTRGTAGAHGPTGRAGGPVGAVVRRVAAVVRRAAGAAGREYGVRVGLCCAVSAALALVLGQQHWYWLPATAVFLVKPDLGPLASRAVCRALGTVVGAVLCAGLLATGPGPEATTATVAVCGALVPFATRHFAAQTAVVTVLVLCLVALAGEPPATGERVVQSLLACATVLVVGHLPLPGRHGNAVRHRLDVAGDAAGRYLDHVLTSPGDRAGRRLLRREAYRAAAAAQTAAGLSAAELPSIARHSAGAHHIASGLTGLLDSITACAVEADDRAAPVSRGDADHLNARLAELTRAT</sequence>
<evidence type="ECO:0000259" key="8">
    <source>
        <dbReference type="Pfam" id="PF13515"/>
    </source>
</evidence>
<reference evidence="9 10" key="1">
    <citation type="journal article" date="2016" name="Arch. Microbiol.">
        <title>Streptomyces zhihengii sp. nov., isolated from rhizospheric soil of Psammosilene tunicoides.</title>
        <authorList>
            <person name="Huang M.J."/>
            <person name="Fei J.J."/>
            <person name="Salam N."/>
            <person name="Kim C.J."/>
            <person name="Hozzein W.N."/>
            <person name="Xiao M."/>
            <person name="Huang H.Q."/>
            <person name="Li W.J."/>
        </authorList>
    </citation>
    <scope>NUCLEOTIDE SEQUENCE [LARGE SCALE GENOMIC DNA]</scope>
    <source>
        <strain evidence="9 10">YIM T102</strain>
    </source>
</reference>
<evidence type="ECO:0000313" key="9">
    <source>
        <dbReference type="EMBL" id="MBM9623309.1"/>
    </source>
</evidence>
<feature type="compositionally biased region" description="Low complexity" evidence="7">
    <location>
        <begin position="58"/>
        <end position="70"/>
    </location>
</feature>
<keyword evidence="3" id="KW-0812">Transmembrane</keyword>
<evidence type="ECO:0000256" key="6">
    <source>
        <dbReference type="ARBA" id="ARBA00043993"/>
    </source>
</evidence>
<evidence type="ECO:0000256" key="7">
    <source>
        <dbReference type="SAM" id="MobiDB-lite"/>
    </source>
</evidence>
<proteinExistence type="inferred from homology"/>
<feature type="region of interest" description="Disordered" evidence="7">
    <location>
        <begin position="1"/>
        <end position="185"/>
    </location>
</feature>
<name>A0ABS2V0T8_9ACTN</name>
<organism evidence="9 10">
    <name type="scientific">Streptomyces zhihengii</name>
    <dbReference type="NCBI Taxonomy" id="1818004"/>
    <lineage>
        <taxon>Bacteria</taxon>
        <taxon>Bacillati</taxon>
        <taxon>Actinomycetota</taxon>
        <taxon>Actinomycetes</taxon>
        <taxon>Kitasatosporales</taxon>
        <taxon>Streptomycetaceae</taxon>
        <taxon>Streptomyces</taxon>
    </lineage>
</organism>
<feature type="compositionally biased region" description="Gly residues" evidence="7">
    <location>
        <begin position="125"/>
        <end position="135"/>
    </location>
</feature>
<dbReference type="InterPro" id="IPR049453">
    <property type="entry name" value="Memb_transporter_dom"/>
</dbReference>
<dbReference type="Pfam" id="PF13515">
    <property type="entry name" value="FUSC_2"/>
    <property type="match status" value="1"/>
</dbReference>
<dbReference type="Proteomes" id="UP000664109">
    <property type="component" value="Unassembled WGS sequence"/>
</dbReference>
<evidence type="ECO:0000256" key="1">
    <source>
        <dbReference type="ARBA" id="ARBA00004651"/>
    </source>
</evidence>
<keyword evidence="5" id="KW-0472">Membrane</keyword>
<feature type="domain" description="Integral membrane bound transporter" evidence="8">
    <location>
        <begin position="219"/>
        <end position="339"/>
    </location>
</feature>
<evidence type="ECO:0000313" key="10">
    <source>
        <dbReference type="Proteomes" id="UP000664109"/>
    </source>
</evidence>
<comment type="caution">
    <text evidence="9">The sequence shown here is derived from an EMBL/GenBank/DDBJ whole genome shotgun (WGS) entry which is preliminary data.</text>
</comment>
<keyword evidence="2" id="KW-1003">Cell membrane</keyword>
<evidence type="ECO:0000256" key="4">
    <source>
        <dbReference type="ARBA" id="ARBA00022989"/>
    </source>
</evidence>
<dbReference type="PANTHER" id="PTHR30509:SF9">
    <property type="entry name" value="MULTIDRUG RESISTANCE PROTEIN MDTO"/>
    <property type="match status" value="1"/>
</dbReference>